<dbReference type="PANTHER" id="PTHR33293:SF1">
    <property type="entry name" value="INSERTION ELEMENT IS1 1 PROTEIN INSB-RELATED"/>
    <property type="match status" value="1"/>
</dbReference>
<evidence type="ECO:0000313" key="1">
    <source>
        <dbReference type="EMBL" id="VAW10251.1"/>
    </source>
</evidence>
<reference evidence="1" key="1">
    <citation type="submission" date="2018-06" db="EMBL/GenBank/DDBJ databases">
        <authorList>
            <person name="Zhirakovskaya E."/>
        </authorList>
    </citation>
    <scope>NUCLEOTIDE SEQUENCE</scope>
</reference>
<dbReference type="PANTHER" id="PTHR33293">
    <property type="entry name" value="INSERTION ELEMENT IS1 1 PROTEIN INSB-RELATED"/>
    <property type="match status" value="1"/>
</dbReference>
<gene>
    <name evidence="1" type="ORF">MNBD_BACTEROID03-167</name>
</gene>
<name>A0A3B0SV49_9ZZZZ</name>
<protein>
    <recommendedName>
        <fullName evidence="2">InsA N-terminal domain-containing protein</fullName>
    </recommendedName>
</protein>
<accession>A0A3B0SV49</accession>
<dbReference type="EMBL" id="UOEL01000016">
    <property type="protein sequence ID" value="VAW10251.1"/>
    <property type="molecule type" value="Genomic_DNA"/>
</dbReference>
<organism evidence="1">
    <name type="scientific">hydrothermal vent metagenome</name>
    <dbReference type="NCBI Taxonomy" id="652676"/>
    <lineage>
        <taxon>unclassified sequences</taxon>
        <taxon>metagenomes</taxon>
        <taxon>ecological metagenomes</taxon>
    </lineage>
</organism>
<dbReference type="AlphaFoldDB" id="A0A3B0SV49"/>
<evidence type="ECO:0008006" key="2">
    <source>
        <dbReference type="Google" id="ProtNLM"/>
    </source>
</evidence>
<sequence length="155" mass="17712">MITFVKSINYDPIGFFFRDFFINSDSQTQQGIVSSLLSLPLQESAVKDNNEVKAVTCPHCTGTRIRANGRHKGVQRYVCNGCGKNFSETTGKFWYNIKKKEKLNRYLYCLLSGYSIRKSAKETGIAIQTSFDCRHKSLTSFSSVFRRRISRHCGE</sequence>
<proteinExistence type="predicted"/>
<dbReference type="InterPro" id="IPR051354">
    <property type="entry name" value="Transposase_27_IS1"/>
</dbReference>